<gene>
    <name evidence="1" type="ORF">ABS361_07260</name>
</gene>
<reference evidence="1" key="1">
    <citation type="submission" date="2024-06" db="EMBL/GenBank/DDBJ databases">
        <title>Methylostella associata gen. nov., sp. nov., a novel Ancalomicrobiaceae-affiliated facultatively methylotrophic bacteria that feed on methanotrophs of the genus Methylococcus.</title>
        <authorList>
            <person name="Saltykova V."/>
            <person name="Danilova O.V."/>
            <person name="Oshkin I.Y."/>
            <person name="Belova S.E."/>
            <person name="Pimenov N.V."/>
            <person name="Dedysh S.N."/>
        </authorList>
    </citation>
    <scope>NUCLEOTIDE SEQUENCE</scope>
    <source>
        <strain evidence="1">S20</strain>
    </source>
</reference>
<name>A0AAU7XD99_9HYPH</name>
<sequence length="181" mass="18967">MLVAPQFAVDALDSSAGRFWEPGFADLFLREAADRAGQLGGPAVRKALAGAPVILVAYSGGYFPAASALALGRIDGRVAGLITLDALYGEIDVFAGFLASHRASFLVAAYGTSSISGTHELTERLNHAGIRPLGGLPRRIEPGTIALVHAGDAVHNDFVTRAFAPDPLKLILSRVTGFSRR</sequence>
<evidence type="ECO:0000313" key="1">
    <source>
        <dbReference type="EMBL" id="XBY46025.1"/>
    </source>
</evidence>
<dbReference type="KEGG" id="mflg:ABS361_07260"/>
<organism evidence="1">
    <name type="scientific">Methyloraptor flagellatus</name>
    <dbReference type="NCBI Taxonomy" id="3162530"/>
    <lineage>
        <taxon>Bacteria</taxon>
        <taxon>Pseudomonadati</taxon>
        <taxon>Pseudomonadota</taxon>
        <taxon>Alphaproteobacteria</taxon>
        <taxon>Hyphomicrobiales</taxon>
        <taxon>Ancalomicrobiaceae</taxon>
        <taxon>Methyloraptor</taxon>
    </lineage>
</organism>
<protein>
    <submittedName>
        <fullName evidence="1">Uncharacterized protein</fullName>
    </submittedName>
</protein>
<dbReference type="AlphaFoldDB" id="A0AAU7XD99"/>
<accession>A0AAU7XD99</accession>
<dbReference type="RefSeq" id="WP_407051121.1">
    <property type="nucleotide sequence ID" value="NZ_CP158568.1"/>
</dbReference>
<dbReference type="EMBL" id="CP158568">
    <property type="protein sequence ID" value="XBY46025.1"/>
    <property type="molecule type" value="Genomic_DNA"/>
</dbReference>
<proteinExistence type="predicted"/>